<evidence type="ECO:0008006" key="4">
    <source>
        <dbReference type="Google" id="ProtNLM"/>
    </source>
</evidence>
<evidence type="ECO:0000313" key="2">
    <source>
        <dbReference type="EMBL" id="GAA2210599.1"/>
    </source>
</evidence>
<feature type="compositionally biased region" description="Low complexity" evidence="1">
    <location>
        <begin position="240"/>
        <end position="253"/>
    </location>
</feature>
<name>A0ABN3CNB3_9ACTN</name>
<feature type="compositionally biased region" description="Gly residues" evidence="1">
    <location>
        <begin position="120"/>
        <end position="156"/>
    </location>
</feature>
<feature type="compositionally biased region" description="Basic and acidic residues" evidence="1">
    <location>
        <begin position="332"/>
        <end position="345"/>
    </location>
</feature>
<feature type="region of interest" description="Disordered" evidence="1">
    <location>
        <begin position="106"/>
        <end position="303"/>
    </location>
</feature>
<evidence type="ECO:0000256" key="1">
    <source>
        <dbReference type="SAM" id="MobiDB-lite"/>
    </source>
</evidence>
<feature type="compositionally biased region" description="Low complexity" evidence="1">
    <location>
        <begin position="263"/>
        <end position="303"/>
    </location>
</feature>
<feature type="compositionally biased region" description="Polar residues" evidence="1">
    <location>
        <begin position="224"/>
        <end position="237"/>
    </location>
</feature>
<gene>
    <name evidence="2" type="ORF">GCM10009850_060580</name>
</gene>
<proteinExistence type="predicted"/>
<protein>
    <recommendedName>
        <fullName evidence="4">Excreted virulence factor EspC (Type VII ESX diderm)</fullName>
    </recommendedName>
</protein>
<accession>A0ABN3CNB3</accession>
<sequence length="362" mass="36442">MATDTGGAQYAGGSSLSGATIQFKDGRIKQVGEGLGEQAPNMDAIAQNVGGIRVEPPAFGVIGIGLNYAHDQLKDNAHNTLKTARDVLSDYRTALTKLEANYQKADDDNDGVIQTDPYGLDGGGGGGGIDPSSLGGGIPDTGGIPGAGDLGAGDLGAGDLPSSELPDSELPDSQLPDSELPDTDLPDSNVPDTDLPDTQVPEVPDTQVPDTNIPEANIPDANASLPTTPSIEDQLNHNVPDPSTTLPTDPTKTGLAGYDPTKLGATPTTPTIPGTTTSLGPGLSTGSPTGVSSGGMQQPAAAGAAAARGLNGMNGMGMPFMPPMGGGGGDQNSERDKPDYVRGDEADWVDDIDIAPPVIGEA</sequence>
<keyword evidence="3" id="KW-1185">Reference proteome</keyword>
<reference evidence="2 3" key="1">
    <citation type="journal article" date="2019" name="Int. J. Syst. Evol. Microbiol.">
        <title>The Global Catalogue of Microorganisms (GCM) 10K type strain sequencing project: providing services to taxonomists for standard genome sequencing and annotation.</title>
        <authorList>
            <consortium name="The Broad Institute Genomics Platform"/>
            <consortium name="The Broad Institute Genome Sequencing Center for Infectious Disease"/>
            <person name="Wu L."/>
            <person name="Ma J."/>
        </authorList>
    </citation>
    <scope>NUCLEOTIDE SEQUENCE [LARGE SCALE GENOMIC DNA]</scope>
    <source>
        <strain evidence="2 3">JCM 16114</strain>
    </source>
</reference>
<feature type="region of interest" description="Disordered" evidence="1">
    <location>
        <begin position="316"/>
        <end position="362"/>
    </location>
</feature>
<dbReference type="Proteomes" id="UP001499843">
    <property type="component" value="Unassembled WGS sequence"/>
</dbReference>
<organism evidence="2 3">
    <name type="scientific">Nonomuraea monospora</name>
    <dbReference type="NCBI Taxonomy" id="568818"/>
    <lineage>
        <taxon>Bacteria</taxon>
        <taxon>Bacillati</taxon>
        <taxon>Actinomycetota</taxon>
        <taxon>Actinomycetes</taxon>
        <taxon>Streptosporangiales</taxon>
        <taxon>Streptosporangiaceae</taxon>
        <taxon>Nonomuraea</taxon>
    </lineage>
</organism>
<evidence type="ECO:0000313" key="3">
    <source>
        <dbReference type="Proteomes" id="UP001499843"/>
    </source>
</evidence>
<comment type="caution">
    <text evidence="2">The sequence shown here is derived from an EMBL/GenBank/DDBJ whole genome shotgun (WGS) entry which is preliminary data.</text>
</comment>
<dbReference type="EMBL" id="BAAAQX010000017">
    <property type="protein sequence ID" value="GAA2210599.1"/>
    <property type="molecule type" value="Genomic_DNA"/>
</dbReference>
<dbReference type="RefSeq" id="WP_344481685.1">
    <property type="nucleotide sequence ID" value="NZ_BAAAQX010000017.1"/>
</dbReference>